<organism evidence="3 4">
    <name type="scientific">Meira miltonrushii</name>
    <dbReference type="NCBI Taxonomy" id="1280837"/>
    <lineage>
        <taxon>Eukaryota</taxon>
        <taxon>Fungi</taxon>
        <taxon>Dikarya</taxon>
        <taxon>Basidiomycota</taxon>
        <taxon>Ustilaginomycotina</taxon>
        <taxon>Exobasidiomycetes</taxon>
        <taxon>Exobasidiales</taxon>
        <taxon>Brachybasidiaceae</taxon>
        <taxon>Meira</taxon>
    </lineage>
</organism>
<accession>A0A316VMM9</accession>
<proteinExistence type="predicted"/>
<dbReference type="GeneID" id="37022559"/>
<dbReference type="AlphaFoldDB" id="A0A316VMM9"/>
<evidence type="ECO:0000256" key="2">
    <source>
        <dbReference type="SAM" id="SignalP"/>
    </source>
</evidence>
<keyword evidence="4" id="KW-1185">Reference proteome</keyword>
<feature type="signal peptide" evidence="2">
    <location>
        <begin position="1"/>
        <end position="26"/>
    </location>
</feature>
<keyword evidence="2" id="KW-0732">Signal</keyword>
<reference evidence="3 4" key="1">
    <citation type="journal article" date="2018" name="Mol. Biol. Evol.">
        <title>Broad Genomic Sampling Reveals a Smut Pathogenic Ancestry of the Fungal Clade Ustilaginomycotina.</title>
        <authorList>
            <person name="Kijpornyongpan T."/>
            <person name="Mondo S.J."/>
            <person name="Barry K."/>
            <person name="Sandor L."/>
            <person name="Lee J."/>
            <person name="Lipzen A."/>
            <person name="Pangilinan J."/>
            <person name="LaButti K."/>
            <person name="Hainaut M."/>
            <person name="Henrissat B."/>
            <person name="Grigoriev I.V."/>
            <person name="Spatafora J.W."/>
            <person name="Aime M.C."/>
        </authorList>
    </citation>
    <scope>NUCLEOTIDE SEQUENCE [LARGE SCALE GENOMIC DNA]</scope>
    <source>
        <strain evidence="3 4">MCA 3882</strain>
    </source>
</reference>
<sequence length="109" mass="11914">MFSKKQSTAIVLAITFTASMFLFTEGLPSGNQPAEGQSKWGNHYSPSAADKKAAEEAKKAVENQSDPRHPLYFPGHHSTRPHTEKEADKDDHARHRGIGNASNTGNRGQ</sequence>
<dbReference type="EMBL" id="KZ819602">
    <property type="protein sequence ID" value="PWN38544.1"/>
    <property type="molecule type" value="Genomic_DNA"/>
</dbReference>
<feature type="compositionally biased region" description="Basic and acidic residues" evidence="1">
    <location>
        <begin position="81"/>
        <end position="93"/>
    </location>
</feature>
<gene>
    <name evidence="3" type="ORF">FA14DRAFT_177808</name>
</gene>
<name>A0A316VMM9_9BASI</name>
<evidence type="ECO:0000313" key="4">
    <source>
        <dbReference type="Proteomes" id="UP000245771"/>
    </source>
</evidence>
<dbReference type="InParanoid" id="A0A316VMM9"/>
<feature type="chain" id="PRO_5016373633" evidence="2">
    <location>
        <begin position="27"/>
        <end position="109"/>
    </location>
</feature>
<dbReference type="Proteomes" id="UP000245771">
    <property type="component" value="Unassembled WGS sequence"/>
</dbReference>
<dbReference type="RefSeq" id="XP_025358846.1">
    <property type="nucleotide sequence ID" value="XM_025500778.1"/>
</dbReference>
<feature type="compositionally biased region" description="Basic and acidic residues" evidence="1">
    <location>
        <begin position="49"/>
        <end position="69"/>
    </location>
</feature>
<feature type="region of interest" description="Disordered" evidence="1">
    <location>
        <begin position="25"/>
        <end position="109"/>
    </location>
</feature>
<protein>
    <submittedName>
        <fullName evidence="3">Uncharacterized protein</fullName>
    </submittedName>
</protein>
<feature type="compositionally biased region" description="Polar residues" evidence="1">
    <location>
        <begin position="100"/>
        <end position="109"/>
    </location>
</feature>
<evidence type="ECO:0000256" key="1">
    <source>
        <dbReference type="SAM" id="MobiDB-lite"/>
    </source>
</evidence>
<evidence type="ECO:0000313" key="3">
    <source>
        <dbReference type="EMBL" id="PWN38544.1"/>
    </source>
</evidence>